<keyword evidence="3" id="KW-1185">Reference proteome</keyword>
<protein>
    <submittedName>
        <fullName evidence="2">Uncharacterized protein</fullName>
    </submittedName>
</protein>
<dbReference type="AlphaFoldDB" id="A0A7X0LK72"/>
<comment type="caution">
    <text evidence="2">The sequence shown here is derived from an EMBL/GenBank/DDBJ whole genome shotgun (WGS) entry which is preliminary data.</text>
</comment>
<evidence type="ECO:0000313" key="3">
    <source>
        <dbReference type="Proteomes" id="UP000541810"/>
    </source>
</evidence>
<proteinExistence type="predicted"/>
<evidence type="ECO:0000256" key="1">
    <source>
        <dbReference type="SAM" id="Phobius"/>
    </source>
</evidence>
<sequence>MNDLDDLLKESLGSDTADVVIPRDTLREEIGGAFMGWSRPLLVMVLFDTVLAGIMFVVSVVNMFRADDLRMTVIWATSALFFGLATGFIKLYFYMRSNRNRVLREVKRLELGVAVLSEHVRKA</sequence>
<dbReference type="Proteomes" id="UP000541810">
    <property type="component" value="Unassembled WGS sequence"/>
</dbReference>
<feature type="transmembrane region" description="Helical" evidence="1">
    <location>
        <begin position="73"/>
        <end position="94"/>
    </location>
</feature>
<organism evidence="2 3">
    <name type="scientific">Algisphaera agarilytica</name>
    <dbReference type="NCBI Taxonomy" id="1385975"/>
    <lineage>
        <taxon>Bacteria</taxon>
        <taxon>Pseudomonadati</taxon>
        <taxon>Planctomycetota</taxon>
        <taxon>Phycisphaerae</taxon>
        <taxon>Phycisphaerales</taxon>
        <taxon>Phycisphaeraceae</taxon>
        <taxon>Algisphaera</taxon>
    </lineage>
</organism>
<keyword evidence="1" id="KW-0812">Transmembrane</keyword>
<keyword evidence="1" id="KW-0472">Membrane</keyword>
<reference evidence="2 3" key="1">
    <citation type="submission" date="2020-08" db="EMBL/GenBank/DDBJ databases">
        <title>Genomic Encyclopedia of Type Strains, Phase IV (KMG-IV): sequencing the most valuable type-strain genomes for metagenomic binning, comparative biology and taxonomic classification.</title>
        <authorList>
            <person name="Goeker M."/>
        </authorList>
    </citation>
    <scope>NUCLEOTIDE SEQUENCE [LARGE SCALE GENOMIC DNA]</scope>
    <source>
        <strain evidence="2 3">DSM 103725</strain>
    </source>
</reference>
<name>A0A7X0LK72_9BACT</name>
<dbReference type="EMBL" id="JACHGY010000001">
    <property type="protein sequence ID" value="MBB6429617.1"/>
    <property type="molecule type" value="Genomic_DNA"/>
</dbReference>
<gene>
    <name evidence="2" type="ORF">HNQ40_001423</name>
</gene>
<evidence type="ECO:0000313" key="2">
    <source>
        <dbReference type="EMBL" id="MBB6429617.1"/>
    </source>
</evidence>
<dbReference type="Pfam" id="PF20556">
    <property type="entry name" value="DUF6768"/>
    <property type="match status" value="1"/>
</dbReference>
<keyword evidence="1" id="KW-1133">Transmembrane helix</keyword>
<dbReference type="InterPro" id="IPR046659">
    <property type="entry name" value="DUF6768"/>
</dbReference>
<accession>A0A7X0LK72</accession>
<feature type="transmembrane region" description="Helical" evidence="1">
    <location>
        <begin position="41"/>
        <end position="61"/>
    </location>
</feature>
<dbReference type="RefSeq" id="WP_184677189.1">
    <property type="nucleotide sequence ID" value="NZ_JACHGY010000001.1"/>
</dbReference>